<accession>A0A9Q1CMF8</accession>
<dbReference type="InterPro" id="IPR040049">
    <property type="entry name" value="Ribosomal_mS25/mL61"/>
</dbReference>
<dbReference type="GO" id="GO:0005743">
    <property type="term" value="C:mitochondrial inner membrane"/>
    <property type="evidence" value="ECO:0007669"/>
    <property type="project" value="UniProtKB-ARBA"/>
</dbReference>
<comment type="caution">
    <text evidence="9">The sequence shown here is derived from an EMBL/GenBank/DDBJ whole genome shotgun (WGS) entry which is preliminary data.</text>
</comment>
<dbReference type="GO" id="GO:0005840">
    <property type="term" value="C:ribosome"/>
    <property type="evidence" value="ECO:0007669"/>
    <property type="project" value="UniProtKB-KW"/>
</dbReference>
<proteinExistence type="inferred from homology"/>
<dbReference type="InterPro" id="IPR036249">
    <property type="entry name" value="Thioredoxin-like_sf"/>
</dbReference>
<dbReference type="FunFam" id="3.40.30.10:FF:000103">
    <property type="entry name" value="28S ribosomal protein S25, mitochondrial"/>
    <property type="match status" value="1"/>
</dbReference>
<dbReference type="AlphaFoldDB" id="A0A9Q1CMF8"/>
<gene>
    <name evidence="9" type="ORF">HOLleu_06658</name>
</gene>
<dbReference type="Gene3D" id="3.40.30.10">
    <property type="entry name" value="Glutaredoxin"/>
    <property type="match status" value="1"/>
</dbReference>
<dbReference type="Pfam" id="PF05047">
    <property type="entry name" value="L51_S25_CI-B8"/>
    <property type="match status" value="1"/>
</dbReference>
<dbReference type="EMBL" id="JAIZAY010000002">
    <property type="protein sequence ID" value="KAJ8047616.1"/>
    <property type="molecule type" value="Genomic_DNA"/>
</dbReference>
<reference evidence="9" key="1">
    <citation type="submission" date="2021-10" db="EMBL/GenBank/DDBJ databases">
        <title>Tropical sea cucumber genome reveals ecological adaptation and Cuvierian tubules defense mechanism.</title>
        <authorList>
            <person name="Chen T."/>
        </authorList>
    </citation>
    <scope>NUCLEOTIDE SEQUENCE</scope>
    <source>
        <strain evidence="9">Nanhai2018</strain>
        <tissue evidence="9">Muscle</tissue>
    </source>
</reference>
<comment type="subcellular location">
    <subcellularLocation>
        <location evidence="1">Mitochondrion</location>
    </subcellularLocation>
</comment>
<evidence type="ECO:0000256" key="2">
    <source>
        <dbReference type="ARBA" id="ARBA00008046"/>
    </source>
</evidence>
<dbReference type="Proteomes" id="UP001152320">
    <property type="component" value="Chromosome 2"/>
</dbReference>
<evidence type="ECO:0000259" key="8">
    <source>
        <dbReference type="SMART" id="SM00916"/>
    </source>
</evidence>
<dbReference type="OrthoDB" id="5919182at2759"/>
<evidence type="ECO:0000256" key="7">
    <source>
        <dbReference type="ARBA" id="ARBA00035369"/>
    </source>
</evidence>
<dbReference type="SUPFAM" id="SSF52833">
    <property type="entry name" value="Thioredoxin-like"/>
    <property type="match status" value="1"/>
</dbReference>
<dbReference type="GO" id="GO:0003735">
    <property type="term" value="F:structural constituent of ribosome"/>
    <property type="evidence" value="ECO:0007669"/>
    <property type="project" value="InterPro"/>
</dbReference>
<dbReference type="PANTHER" id="PTHR13274">
    <property type="entry name" value="MITOCHONDRIAL RIBOSOMAL PROTEIN S25"/>
    <property type="match status" value="1"/>
</dbReference>
<evidence type="ECO:0000256" key="3">
    <source>
        <dbReference type="ARBA" id="ARBA00022980"/>
    </source>
</evidence>
<evidence type="ECO:0000256" key="5">
    <source>
        <dbReference type="ARBA" id="ARBA00023274"/>
    </source>
</evidence>
<organism evidence="9 10">
    <name type="scientific">Holothuria leucospilota</name>
    <name type="common">Black long sea cucumber</name>
    <name type="synonym">Mertensiothuria leucospilota</name>
    <dbReference type="NCBI Taxonomy" id="206669"/>
    <lineage>
        <taxon>Eukaryota</taxon>
        <taxon>Metazoa</taxon>
        <taxon>Echinodermata</taxon>
        <taxon>Eleutherozoa</taxon>
        <taxon>Echinozoa</taxon>
        <taxon>Holothuroidea</taxon>
        <taxon>Aspidochirotacea</taxon>
        <taxon>Aspidochirotida</taxon>
        <taxon>Holothuriidae</taxon>
        <taxon>Holothuria</taxon>
    </lineage>
</organism>
<feature type="domain" description="Ribosomal protein/NADH dehydrogenase" evidence="8">
    <location>
        <begin position="36"/>
        <end position="109"/>
    </location>
</feature>
<keyword evidence="3 9" id="KW-0689">Ribosomal protein</keyword>
<dbReference type="PANTHER" id="PTHR13274:SF2">
    <property type="entry name" value="SMALL RIBOSOMAL SUBUNIT PROTEIN MS25"/>
    <property type="match status" value="1"/>
</dbReference>
<sequence length="187" mass="21293">MPMKGKFPLRRTLRYLERGNVFLRDSVKIFTINYNTKGDSHQGARDFVFYNLPQLQYRNPNVQMLTFKNITPSPFIRCFLNEGEEVLIDIDSKSNTNIVEHVAKLLGKPEEILAAERKAKEKKTNPANFGKEFSRLCLCEIPGQVPCPAVVAIPEHLRGKNIDYKAISLKAPPGELPEDETMEEEVS</sequence>
<keyword evidence="5" id="KW-0687">Ribonucleoprotein</keyword>
<keyword evidence="4" id="KW-0496">Mitochondrion</keyword>
<evidence type="ECO:0000313" key="9">
    <source>
        <dbReference type="EMBL" id="KAJ8047616.1"/>
    </source>
</evidence>
<evidence type="ECO:0000313" key="10">
    <source>
        <dbReference type="Proteomes" id="UP001152320"/>
    </source>
</evidence>
<dbReference type="InterPro" id="IPR007741">
    <property type="entry name" value="Ribosomal_mL43/mS25/NADH_DH"/>
</dbReference>
<evidence type="ECO:0000256" key="1">
    <source>
        <dbReference type="ARBA" id="ARBA00004173"/>
    </source>
</evidence>
<dbReference type="GO" id="GO:1990904">
    <property type="term" value="C:ribonucleoprotein complex"/>
    <property type="evidence" value="ECO:0007669"/>
    <property type="project" value="UniProtKB-KW"/>
</dbReference>
<name>A0A9Q1CMF8_HOLLE</name>
<evidence type="ECO:0000256" key="6">
    <source>
        <dbReference type="ARBA" id="ARBA00035139"/>
    </source>
</evidence>
<protein>
    <recommendedName>
        <fullName evidence="6">Small ribosomal subunit protein mS25</fullName>
    </recommendedName>
    <alternativeName>
        <fullName evidence="7">28S ribosomal protein S25, mitochondrial</fullName>
    </alternativeName>
</protein>
<evidence type="ECO:0000256" key="4">
    <source>
        <dbReference type="ARBA" id="ARBA00023128"/>
    </source>
</evidence>
<dbReference type="SMART" id="SM00916">
    <property type="entry name" value="L51_S25_CI-B8"/>
    <property type="match status" value="1"/>
</dbReference>
<keyword evidence="10" id="KW-1185">Reference proteome</keyword>
<comment type="similarity">
    <text evidence="2">Belongs to the mitochondrion-specific ribosomal protein mS25 family.</text>
</comment>